<dbReference type="GO" id="GO:0043130">
    <property type="term" value="F:ubiquitin binding"/>
    <property type="evidence" value="ECO:0007669"/>
    <property type="project" value="TreeGrafter"/>
</dbReference>
<organism evidence="7 8">
    <name type="scientific">Coniophora puteana (strain RWD-64-598)</name>
    <name type="common">Brown rot fungus</name>
    <dbReference type="NCBI Taxonomy" id="741705"/>
    <lineage>
        <taxon>Eukaryota</taxon>
        <taxon>Fungi</taxon>
        <taxon>Dikarya</taxon>
        <taxon>Basidiomycota</taxon>
        <taxon>Agaricomycotina</taxon>
        <taxon>Agaricomycetes</taxon>
        <taxon>Agaricomycetidae</taxon>
        <taxon>Boletales</taxon>
        <taxon>Coniophorineae</taxon>
        <taxon>Coniophoraceae</taxon>
        <taxon>Coniophora</taxon>
    </lineage>
</organism>
<evidence type="ECO:0000256" key="2">
    <source>
        <dbReference type="ARBA" id="ARBA00022771"/>
    </source>
</evidence>
<dbReference type="OrthoDB" id="661148at2759"/>
<dbReference type="RefSeq" id="XP_007763552.1">
    <property type="nucleotide sequence ID" value="XM_007765362.1"/>
</dbReference>
<sequence length="1166" mass="127423">MFTIKATYRNETRRFTFPDHETFPAYQDLYYQLSRIFSITNDFRLSKVQFSPDAKKLHRVVVKKEIGSANDYKDAMDSLPGNWTSPVLKFIVLDNLTPLNPMAQGVGVGEESPAPPVPLSQQEVASTAVPQRFDEHGSADSSHQNPLGDKLSPSRMRQCPAVGRQEEIRTLLSNLSQALNNVFDETRDCNAHAHDAAPTAPSAAPSRSLYPISPTTSPHWCFICRSDFTGIWYGCERCPWHAVCPGCYTKSGASHTQSFGPSHVVRQHFPPGFVPSPRPSSFTGMELPTSHSQLTSSSSVVHRGVLCDSCDKTISGTRHKCIQCPDFDLCSSCLGTTISGHESGHQFLPIETPGCHPAVHRNVLCDGCDKVIVGVRRKCLDCPDYDLCTTCFSCGCAERHNPFHEFFDIEEPGRVFVHTVFSGRGERTAPHARQAGSRPSPGPSDADSSQVSGTVHNATCNLCDSRIEGERYKCVICPDFDVCSSCFSITQEQHPTHGFVKVNKPEDLMMRQGLASRQVNHLATCDSCHRSISGIRYKCMHPDCLDYDLCDNCECLPIPVHPPIHPMLKMKTPDTVVPTVYRVGQTNLIHTTDDTYVSAPASPVPTVVQLNSHITEPPAVVTFPQQLPESPNQSMTEEDNHDICLPGYYQASAASSPDIPFVPALPAQDSRSDYQVSSHDVVEHQVPAEVSSWTLWDPRLNQSHGNSRSSSPDMPALFVPRRLPPPAPVPNAGFPLTPLALNGTHDVYRELWPLVNQEVKSSFENEAGRQQSYGANPSKVEDSRPSGFTLSFSGRDSLPVAESPITHESLLATPAAPPPEMLQRESRATFSLNRSLAALLNGYRTPSPTPSDDGQRGMIPVPAPRNLPGSFVNDDVNVDAQPDNLFSLPQVKTKGVKSESPHSVPTLFELLRDDTQCAASPRTSETPVDRDSAAQLNSAFLWDTTVPDGQVFPPGAEFVKAWRMMNDGGRAWPEETELVFVAGEPLIQQGLTGRDQGLRTKVGRVDPGEELDVWTSELKVPDAPGRYVSYWKLYDGHEYFGSSVWIDVTVADSDTSSEDASLASSSVVMPGRADIVSHTTSLQSALGADQISASVSATVSESKPTDDDAVSVGSSVSLISLPTTADSDVEEVESVGAQQPRVELRNDETAEDVEYVLLYDSRSEDD</sequence>
<dbReference type="Proteomes" id="UP000053558">
    <property type="component" value="Unassembled WGS sequence"/>
</dbReference>
<keyword evidence="2 4" id="KW-0863">Zinc-finger</keyword>
<dbReference type="GO" id="GO:0000407">
    <property type="term" value="C:phagophore assembly site"/>
    <property type="evidence" value="ECO:0007669"/>
    <property type="project" value="TreeGrafter"/>
</dbReference>
<name>A0A5M3N6K9_CONPW</name>
<dbReference type="CDD" id="cd02340">
    <property type="entry name" value="ZZ_NBR1_like"/>
    <property type="match status" value="2"/>
</dbReference>
<evidence type="ECO:0000313" key="7">
    <source>
        <dbReference type="EMBL" id="EIW86956.1"/>
    </source>
</evidence>
<feature type="domain" description="ZZ-type" evidence="6">
    <location>
        <begin position="520"/>
        <end position="575"/>
    </location>
</feature>
<feature type="compositionally biased region" description="Polar residues" evidence="5">
    <location>
        <begin position="119"/>
        <end position="129"/>
    </location>
</feature>
<comment type="caution">
    <text evidence="7">The sequence shown here is derived from an EMBL/GenBank/DDBJ whole genome shotgun (WGS) entry which is preliminary data.</text>
</comment>
<dbReference type="InterPro" id="IPR032350">
    <property type="entry name" value="Nbr1_FW"/>
</dbReference>
<dbReference type="OMA" id="CEAHPIP"/>
<evidence type="ECO:0000256" key="1">
    <source>
        <dbReference type="ARBA" id="ARBA00022723"/>
    </source>
</evidence>
<dbReference type="CDD" id="cd14947">
    <property type="entry name" value="NBR1_like"/>
    <property type="match status" value="1"/>
</dbReference>
<gene>
    <name evidence="7" type="ORF">CONPUDRAFT_86888</name>
</gene>
<accession>A0A5M3N6K9</accession>
<proteinExistence type="predicted"/>
<dbReference type="GO" id="GO:0008270">
    <property type="term" value="F:zinc ion binding"/>
    <property type="evidence" value="ECO:0007669"/>
    <property type="project" value="UniProtKB-KW"/>
</dbReference>
<dbReference type="InterPro" id="IPR043145">
    <property type="entry name" value="Znf_ZZ_sf"/>
</dbReference>
<dbReference type="PANTHER" id="PTHR20930:SF0">
    <property type="entry name" value="PROTEIN ILRUN"/>
    <property type="match status" value="1"/>
</dbReference>
<feature type="region of interest" description="Disordered" evidence="5">
    <location>
        <begin position="765"/>
        <end position="795"/>
    </location>
</feature>
<feature type="region of interest" description="Disordered" evidence="5">
    <location>
        <begin position="104"/>
        <end position="160"/>
    </location>
</feature>
<feature type="domain" description="ZZ-type" evidence="6">
    <location>
        <begin position="302"/>
        <end position="355"/>
    </location>
</feature>
<protein>
    <recommendedName>
        <fullName evidence="6">ZZ-type domain-containing protein</fullName>
    </recommendedName>
</protein>
<feature type="domain" description="ZZ-type" evidence="6">
    <location>
        <begin position="455"/>
        <end position="507"/>
    </location>
</feature>
<evidence type="ECO:0000259" key="6">
    <source>
        <dbReference type="PROSITE" id="PS50135"/>
    </source>
</evidence>
<keyword evidence="3" id="KW-0862">Zinc</keyword>
<dbReference type="InterPro" id="IPR000433">
    <property type="entry name" value="Znf_ZZ"/>
</dbReference>
<dbReference type="PROSITE" id="PS50135">
    <property type="entry name" value="ZF_ZZ_2"/>
    <property type="match status" value="4"/>
</dbReference>
<dbReference type="Pfam" id="PF00569">
    <property type="entry name" value="ZZ"/>
    <property type="match status" value="3"/>
</dbReference>
<dbReference type="SMART" id="SM00291">
    <property type="entry name" value="ZnF_ZZ"/>
    <property type="match status" value="5"/>
</dbReference>
<dbReference type="CDD" id="cd02249">
    <property type="entry name" value="ZZ"/>
    <property type="match status" value="2"/>
</dbReference>
<keyword evidence="8" id="KW-1185">Reference proteome</keyword>
<evidence type="ECO:0000256" key="5">
    <source>
        <dbReference type="SAM" id="MobiDB-lite"/>
    </source>
</evidence>
<evidence type="ECO:0000313" key="8">
    <source>
        <dbReference type="Proteomes" id="UP000053558"/>
    </source>
</evidence>
<dbReference type="Pfam" id="PF16158">
    <property type="entry name" value="N_BRCA1_IG"/>
    <property type="match status" value="1"/>
</dbReference>
<dbReference type="PROSITE" id="PS01357">
    <property type="entry name" value="ZF_ZZ_1"/>
    <property type="match status" value="2"/>
</dbReference>
<reference evidence="8" key="1">
    <citation type="journal article" date="2012" name="Science">
        <title>The Paleozoic origin of enzymatic lignin decomposition reconstructed from 31 fungal genomes.</title>
        <authorList>
            <person name="Floudas D."/>
            <person name="Binder M."/>
            <person name="Riley R."/>
            <person name="Barry K."/>
            <person name="Blanchette R.A."/>
            <person name="Henrissat B."/>
            <person name="Martinez A.T."/>
            <person name="Otillar R."/>
            <person name="Spatafora J.W."/>
            <person name="Yadav J.S."/>
            <person name="Aerts A."/>
            <person name="Benoit I."/>
            <person name="Boyd A."/>
            <person name="Carlson A."/>
            <person name="Copeland A."/>
            <person name="Coutinho P.M."/>
            <person name="de Vries R.P."/>
            <person name="Ferreira P."/>
            <person name="Findley K."/>
            <person name="Foster B."/>
            <person name="Gaskell J."/>
            <person name="Glotzer D."/>
            <person name="Gorecki P."/>
            <person name="Heitman J."/>
            <person name="Hesse C."/>
            <person name="Hori C."/>
            <person name="Igarashi K."/>
            <person name="Jurgens J.A."/>
            <person name="Kallen N."/>
            <person name="Kersten P."/>
            <person name="Kohler A."/>
            <person name="Kuees U."/>
            <person name="Kumar T.K.A."/>
            <person name="Kuo A."/>
            <person name="LaButti K."/>
            <person name="Larrondo L.F."/>
            <person name="Lindquist E."/>
            <person name="Ling A."/>
            <person name="Lombard V."/>
            <person name="Lucas S."/>
            <person name="Lundell T."/>
            <person name="Martin R."/>
            <person name="McLaughlin D.J."/>
            <person name="Morgenstern I."/>
            <person name="Morin E."/>
            <person name="Murat C."/>
            <person name="Nagy L.G."/>
            <person name="Nolan M."/>
            <person name="Ohm R.A."/>
            <person name="Patyshakuliyeva A."/>
            <person name="Rokas A."/>
            <person name="Ruiz-Duenas F.J."/>
            <person name="Sabat G."/>
            <person name="Salamov A."/>
            <person name="Samejima M."/>
            <person name="Schmutz J."/>
            <person name="Slot J.C."/>
            <person name="St John F."/>
            <person name="Stenlid J."/>
            <person name="Sun H."/>
            <person name="Sun S."/>
            <person name="Syed K."/>
            <person name="Tsang A."/>
            <person name="Wiebenga A."/>
            <person name="Young D."/>
            <person name="Pisabarro A."/>
            <person name="Eastwood D.C."/>
            <person name="Martin F."/>
            <person name="Cullen D."/>
            <person name="Grigoriev I.V."/>
            <person name="Hibbett D.S."/>
        </authorList>
    </citation>
    <scope>NUCLEOTIDE SEQUENCE [LARGE SCALE GENOMIC DNA]</scope>
    <source>
        <strain evidence="8">RWD-64-598 SS2</strain>
    </source>
</reference>
<dbReference type="PANTHER" id="PTHR20930">
    <property type="entry name" value="OVARIAN CARCINOMA ANTIGEN CA125-RELATED"/>
    <property type="match status" value="1"/>
</dbReference>
<dbReference type="InterPro" id="IPR013783">
    <property type="entry name" value="Ig-like_fold"/>
</dbReference>
<dbReference type="Gene3D" id="3.30.60.90">
    <property type="match status" value="4"/>
</dbReference>
<evidence type="ECO:0000256" key="3">
    <source>
        <dbReference type="ARBA" id="ARBA00022833"/>
    </source>
</evidence>
<dbReference type="KEGG" id="cput:CONPUDRAFT_86888"/>
<dbReference type="EMBL" id="JH711573">
    <property type="protein sequence ID" value="EIW86956.1"/>
    <property type="molecule type" value="Genomic_DNA"/>
</dbReference>
<feature type="domain" description="ZZ-type" evidence="6">
    <location>
        <begin position="360"/>
        <end position="414"/>
    </location>
</feature>
<evidence type="ECO:0000256" key="4">
    <source>
        <dbReference type="PROSITE-ProRule" id="PRU00228"/>
    </source>
</evidence>
<dbReference type="AlphaFoldDB" id="A0A5M3N6K9"/>
<dbReference type="SUPFAM" id="SSF57850">
    <property type="entry name" value="RING/U-box"/>
    <property type="match status" value="5"/>
</dbReference>
<keyword evidence="1" id="KW-0479">Metal-binding</keyword>
<feature type="region of interest" description="Disordered" evidence="5">
    <location>
        <begin position="425"/>
        <end position="451"/>
    </location>
</feature>
<dbReference type="Gene3D" id="2.60.40.10">
    <property type="entry name" value="Immunoglobulins"/>
    <property type="match status" value="1"/>
</dbReference>
<dbReference type="GO" id="GO:0016236">
    <property type="term" value="P:macroautophagy"/>
    <property type="evidence" value="ECO:0007669"/>
    <property type="project" value="TreeGrafter"/>
</dbReference>
<dbReference type="GeneID" id="19211150"/>